<comment type="caution">
    <text evidence="4">The sequence shown here is derived from an EMBL/GenBank/DDBJ whole genome shotgun (WGS) entry which is preliminary data.</text>
</comment>
<gene>
    <name evidence="4" type="ORF">ACFSJH_01705</name>
</gene>
<feature type="transmembrane region" description="Helical" evidence="2">
    <location>
        <begin position="52"/>
        <end position="73"/>
    </location>
</feature>
<keyword evidence="2" id="KW-1133">Transmembrane helix</keyword>
<evidence type="ECO:0000256" key="1">
    <source>
        <dbReference type="ARBA" id="ARBA00005801"/>
    </source>
</evidence>
<dbReference type="PANTHER" id="PTHR30487">
    <property type="entry name" value="TYPE 4 PREPILIN-LIKE PROTEINS LEADER PEPTIDE-PROCESSING ENZYME"/>
    <property type="match status" value="1"/>
</dbReference>
<protein>
    <submittedName>
        <fullName evidence="4">Prepilin peptidase</fullName>
    </submittedName>
</protein>
<organism evidence="4 5">
    <name type="scientific">Paenibacillus yanchengensis</name>
    <dbReference type="NCBI Taxonomy" id="2035833"/>
    <lineage>
        <taxon>Bacteria</taxon>
        <taxon>Bacillati</taxon>
        <taxon>Bacillota</taxon>
        <taxon>Bacilli</taxon>
        <taxon>Bacillales</taxon>
        <taxon>Paenibacillaceae</taxon>
        <taxon>Paenibacillus</taxon>
    </lineage>
</organism>
<dbReference type="InterPro" id="IPR000045">
    <property type="entry name" value="Prepilin_IV_endopep_pep"/>
</dbReference>
<accession>A0ABW4YFH8</accession>
<keyword evidence="2" id="KW-0472">Membrane</keyword>
<feature type="domain" description="Prepilin type IV endopeptidase peptidase" evidence="3">
    <location>
        <begin position="5"/>
        <end position="107"/>
    </location>
</feature>
<dbReference type="EMBL" id="JBHUHO010000005">
    <property type="protein sequence ID" value="MFD2114470.1"/>
    <property type="molecule type" value="Genomic_DNA"/>
</dbReference>
<evidence type="ECO:0000256" key="2">
    <source>
        <dbReference type="SAM" id="Phobius"/>
    </source>
</evidence>
<proteinExistence type="inferred from homology"/>
<feature type="transmembrane region" description="Helical" evidence="2">
    <location>
        <begin position="27"/>
        <end position="45"/>
    </location>
</feature>
<evidence type="ECO:0000313" key="4">
    <source>
        <dbReference type="EMBL" id="MFD2114470.1"/>
    </source>
</evidence>
<name>A0ABW4YFH8_9BACL</name>
<keyword evidence="2" id="KW-0812">Transmembrane</keyword>
<dbReference type="Pfam" id="PF01478">
    <property type="entry name" value="Peptidase_A24"/>
    <property type="match status" value="1"/>
</dbReference>
<comment type="similarity">
    <text evidence="1">Belongs to the peptidase A24 family.</text>
</comment>
<evidence type="ECO:0000313" key="5">
    <source>
        <dbReference type="Proteomes" id="UP001597362"/>
    </source>
</evidence>
<keyword evidence="5" id="KW-1185">Reference proteome</keyword>
<evidence type="ECO:0000259" key="3">
    <source>
        <dbReference type="Pfam" id="PF01478"/>
    </source>
</evidence>
<dbReference type="PANTHER" id="PTHR30487:SF0">
    <property type="entry name" value="PREPILIN LEADER PEPTIDASE_N-METHYLTRANSFERASE-RELATED"/>
    <property type="match status" value="1"/>
</dbReference>
<dbReference type="InterPro" id="IPR050882">
    <property type="entry name" value="Prepilin_peptidase/N-MTase"/>
</dbReference>
<sequence>MITNLIVLLFLILALYTDVRWRIIPNKLAIIFFIASWLTVISLSGTSGLVTALLGLVCGFVPMFIIYLLQGIGAGDVKWFAVAGICLGSNAILQLIFYSILYAGIIGCLLLLIRRTLKDRLQRFVQFMMISYGTSNIQLQHFWLRWAKSGTTFPFMIAVFPAFITIIEL</sequence>
<reference evidence="5" key="1">
    <citation type="journal article" date="2019" name="Int. J. Syst. Evol. Microbiol.">
        <title>The Global Catalogue of Microorganisms (GCM) 10K type strain sequencing project: providing services to taxonomists for standard genome sequencing and annotation.</title>
        <authorList>
            <consortium name="The Broad Institute Genomics Platform"/>
            <consortium name="The Broad Institute Genome Sequencing Center for Infectious Disease"/>
            <person name="Wu L."/>
            <person name="Ma J."/>
        </authorList>
    </citation>
    <scope>NUCLEOTIDE SEQUENCE [LARGE SCALE GENOMIC DNA]</scope>
    <source>
        <strain evidence="5">GH52</strain>
    </source>
</reference>
<dbReference type="Gene3D" id="1.20.120.1220">
    <property type="match status" value="1"/>
</dbReference>
<feature type="transmembrane region" description="Helical" evidence="2">
    <location>
        <begin position="79"/>
        <end position="112"/>
    </location>
</feature>
<dbReference type="Proteomes" id="UP001597362">
    <property type="component" value="Unassembled WGS sequence"/>
</dbReference>
<feature type="transmembrane region" description="Helical" evidence="2">
    <location>
        <begin position="150"/>
        <end position="167"/>
    </location>
</feature>
<dbReference type="RefSeq" id="WP_377769450.1">
    <property type="nucleotide sequence ID" value="NZ_JBHUHO010000005.1"/>
</dbReference>